<organism evidence="2 3">
    <name type="scientific">Nocardioides jiangxiensis</name>
    <dbReference type="NCBI Taxonomy" id="3064524"/>
    <lineage>
        <taxon>Bacteria</taxon>
        <taxon>Bacillati</taxon>
        <taxon>Actinomycetota</taxon>
        <taxon>Actinomycetes</taxon>
        <taxon>Propionibacteriales</taxon>
        <taxon>Nocardioidaceae</taxon>
        <taxon>Nocardioides</taxon>
    </lineage>
</organism>
<sequence length="604" mass="62875">MRRHLLAAALIAGSVTVLAGTPAYAAPAAPTLTDLDTSVAGHVTGTVTGGADAQSAWVCWGHCHVNTGQTGDWWIPLDPSTHAATFDLPTWGFSEGEVGAVVCSTAPPKGASCDSYSTQTLSDTLTATDVIPTVTWPTDATIGHNPDGSDQQASVTMDDAGGGSLRVVWSYQNENGDNALVTVPVAHTGSTQLALADGVGTLTAYRCSEFNGYDCVYYHDLSSPQMTVARSSQPYYLSAPAITSTVGTSHATLPTSHHGTFQATWHVSADGTEVSGSAGSASGPLADDGSAPIDVPGSGLPDGDLTVEGTIAIDDPDFGPSTTAFSGSLLVDRQGPAIEGLTVTRTGIHPTAIDALASYRTTTIKVHDDTQLDYADKIVIDNASGAQVRVLEPEVDSWLDEHAVWDGRDEAGDVVPDGTYTVSAVDPLGNRSDLHRTVAVAHTSGVLKTFSRTVTAGGSKVDGFVGRCSNLKSPASRGWSGSRGYYANTRCRSTRGDDSVVLTVNGIQLPQAVRYGSFRVDTYGGASRGYGGSQAALSYHRASDGDVVSTRTLGSTLGTHTGTSVSTTPLLLANRVVLWSLGTANFNHYDVKSFTVTARYYAWS</sequence>
<name>A0ABT9B3A4_9ACTN</name>
<comment type="caution">
    <text evidence="2">The sequence shown here is derived from an EMBL/GenBank/DDBJ whole genome shotgun (WGS) entry which is preliminary data.</text>
</comment>
<dbReference type="RefSeq" id="WP_305028213.1">
    <property type="nucleotide sequence ID" value="NZ_JAUQTA010000001.1"/>
</dbReference>
<dbReference type="Gene3D" id="2.60.40.4070">
    <property type="match status" value="1"/>
</dbReference>
<feature type="signal peptide" evidence="1">
    <location>
        <begin position="1"/>
        <end position="19"/>
    </location>
</feature>
<feature type="chain" id="PRO_5046863846" description="FlgD Ig-like domain-containing protein" evidence="1">
    <location>
        <begin position="20"/>
        <end position="604"/>
    </location>
</feature>
<dbReference type="EMBL" id="JAUQTA010000001">
    <property type="protein sequence ID" value="MDO7868860.1"/>
    <property type="molecule type" value="Genomic_DNA"/>
</dbReference>
<protein>
    <recommendedName>
        <fullName evidence="4">FlgD Ig-like domain-containing protein</fullName>
    </recommendedName>
</protein>
<keyword evidence="1" id="KW-0732">Signal</keyword>
<evidence type="ECO:0000256" key="1">
    <source>
        <dbReference type="SAM" id="SignalP"/>
    </source>
</evidence>
<evidence type="ECO:0008006" key="4">
    <source>
        <dbReference type="Google" id="ProtNLM"/>
    </source>
</evidence>
<evidence type="ECO:0000313" key="3">
    <source>
        <dbReference type="Proteomes" id="UP001233314"/>
    </source>
</evidence>
<dbReference type="Proteomes" id="UP001233314">
    <property type="component" value="Unassembled WGS sequence"/>
</dbReference>
<evidence type="ECO:0000313" key="2">
    <source>
        <dbReference type="EMBL" id="MDO7868860.1"/>
    </source>
</evidence>
<accession>A0ABT9B3A4</accession>
<keyword evidence="3" id="KW-1185">Reference proteome</keyword>
<reference evidence="2 3" key="1">
    <citation type="submission" date="2023-07" db="EMBL/GenBank/DDBJ databases">
        <title>Nocardioides sp. nov WY-20 isolated from soil.</title>
        <authorList>
            <person name="Liu B."/>
            <person name="Wan Y."/>
        </authorList>
    </citation>
    <scope>NUCLEOTIDE SEQUENCE [LARGE SCALE GENOMIC DNA]</scope>
    <source>
        <strain evidence="2 3">WY-20</strain>
    </source>
</reference>
<gene>
    <name evidence="2" type="ORF">Q5722_10820</name>
</gene>
<proteinExistence type="predicted"/>